<protein>
    <submittedName>
        <fullName evidence="2">Uncharacterized protein</fullName>
    </submittedName>
</protein>
<sequence>MSLVGAPCVSELKRRGQGIAGGRLEYREGPGTGSGSRKRESRSAAAMSPGLLDQSHLKPGISEPLCARAIPTIFVKEVSNRNLERLD</sequence>
<organism evidence="2 3">
    <name type="scientific">Phyllobacterium ifriqiyense</name>
    <dbReference type="NCBI Taxonomy" id="314238"/>
    <lineage>
        <taxon>Bacteria</taxon>
        <taxon>Pseudomonadati</taxon>
        <taxon>Pseudomonadota</taxon>
        <taxon>Alphaproteobacteria</taxon>
        <taxon>Hyphomicrobiales</taxon>
        <taxon>Phyllobacteriaceae</taxon>
        <taxon>Phyllobacterium</taxon>
    </lineage>
</organism>
<gene>
    <name evidence="2" type="ORF">QFZ34_001218</name>
</gene>
<keyword evidence="3" id="KW-1185">Reference proteome</keyword>
<proteinExistence type="predicted"/>
<feature type="region of interest" description="Disordered" evidence="1">
    <location>
        <begin position="19"/>
        <end position="45"/>
    </location>
</feature>
<accession>A0ABU0S5X0</accession>
<evidence type="ECO:0000313" key="3">
    <source>
        <dbReference type="Proteomes" id="UP001237780"/>
    </source>
</evidence>
<dbReference type="EMBL" id="JAUSZT010000002">
    <property type="protein sequence ID" value="MDQ0996041.1"/>
    <property type="molecule type" value="Genomic_DNA"/>
</dbReference>
<reference evidence="2 3" key="1">
    <citation type="submission" date="2023-07" db="EMBL/GenBank/DDBJ databases">
        <title>Comparative genomics of wheat-associated soil bacteria to identify genetic determinants of phenazine resistance.</title>
        <authorList>
            <person name="Mouncey N."/>
        </authorList>
    </citation>
    <scope>NUCLEOTIDE SEQUENCE [LARGE SCALE GENOMIC DNA]</scope>
    <source>
        <strain evidence="2 3">W4I11</strain>
    </source>
</reference>
<evidence type="ECO:0000313" key="2">
    <source>
        <dbReference type="EMBL" id="MDQ0996041.1"/>
    </source>
</evidence>
<dbReference type="Proteomes" id="UP001237780">
    <property type="component" value="Unassembled WGS sequence"/>
</dbReference>
<name>A0ABU0S5X0_9HYPH</name>
<evidence type="ECO:0000256" key="1">
    <source>
        <dbReference type="SAM" id="MobiDB-lite"/>
    </source>
</evidence>
<comment type="caution">
    <text evidence="2">The sequence shown here is derived from an EMBL/GenBank/DDBJ whole genome shotgun (WGS) entry which is preliminary data.</text>
</comment>